<name>A0A392QIV2_9FABA</name>
<comment type="caution">
    <text evidence="1">The sequence shown here is derived from an EMBL/GenBank/DDBJ whole genome shotgun (WGS) entry which is preliminary data.</text>
</comment>
<reference evidence="1 2" key="1">
    <citation type="journal article" date="2018" name="Front. Plant Sci.">
        <title>Red Clover (Trifolium pratense) and Zigzag Clover (T. medium) - A Picture of Genomic Similarities and Differences.</title>
        <authorList>
            <person name="Dluhosova J."/>
            <person name="Istvanek J."/>
            <person name="Nedelnik J."/>
            <person name="Repkova J."/>
        </authorList>
    </citation>
    <scope>NUCLEOTIDE SEQUENCE [LARGE SCALE GENOMIC DNA]</scope>
    <source>
        <strain evidence="2">cv. 10/8</strain>
        <tissue evidence="1">Leaf</tissue>
    </source>
</reference>
<evidence type="ECO:0000313" key="2">
    <source>
        <dbReference type="Proteomes" id="UP000265520"/>
    </source>
</evidence>
<feature type="non-terminal residue" evidence="1">
    <location>
        <position position="49"/>
    </location>
</feature>
<protein>
    <submittedName>
        <fullName evidence="1">TIR-NBS-LRR type disease resistance protein</fullName>
    </submittedName>
</protein>
<dbReference type="AlphaFoldDB" id="A0A392QIV2"/>
<proteinExistence type="predicted"/>
<organism evidence="1 2">
    <name type="scientific">Trifolium medium</name>
    <dbReference type="NCBI Taxonomy" id="97028"/>
    <lineage>
        <taxon>Eukaryota</taxon>
        <taxon>Viridiplantae</taxon>
        <taxon>Streptophyta</taxon>
        <taxon>Embryophyta</taxon>
        <taxon>Tracheophyta</taxon>
        <taxon>Spermatophyta</taxon>
        <taxon>Magnoliopsida</taxon>
        <taxon>eudicotyledons</taxon>
        <taxon>Gunneridae</taxon>
        <taxon>Pentapetalae</taxon>
        <taxon>rosids</taxon>
        <taxon>fabids</taxon>
        <taxon>Fabales</taxon>
        <taxon>Fabaceae</taxon>
        <taxon>Papilionoideae</taxon>
        <taxon>50 kb inversion clade</taxon>
        <taxon>NPAAA clade</taxon>
        <taxon>Hologalegina</taxon>
        <taxon>IRL clade</taxon>
        <taxon>Trifolieae</taxon>
        <taxon>Trifolium</taxon>
    </lineage>
</organism>
<accession>A0A392QIV2</accession>
<sequence>MTLLAGLTGWDVRNKPEFKEIEKIVQAVIDKLGRNFSGSADDLIGIQPQ</sequence>
<keyword evidence="2" id="KW-1185">Reference proteome</keyword>
<evidence type="ECO:0000313" key="1">
    <source>
        <dbReference type="EMBL" id="MCI24311.1"/>
    </source>
</evidence>
<dbReference type="EMBL" id="LXQA010140767">
    <property type="protein sequence ID" value="MCI24311.1"/>
    <property type="molecule type" value="Genomic_DNA"/>
</dbReference>
<dbReference type="Proteomes" id="UP000265520">
    <property type="component" value="Unassembled WGS sequence"/>
</dbReference>